<organism evidence="4 5">
    <name type="scientific">Mycoplasma nasistruthionis</name>
    <dbReference type="NCBI Taxonomy" id="353852"/>
    <lineage>
        <taxon>Bacteria</taxon>
        <taxon>Bacillati</taxon>
        <taxon>Mycoplasmatota</taxon>
        <taxon>Mollicutes</taxon>
        <taxon>Mycoplasmataceae</taxon>
        <taxon>Mycoplasma</taxon>
    </lineage>
</organism>
<feature type="coiled-coil region" evidence="1">
    <location>
        <begin position="295"/>
        <end position="332"/>
    </location>
</feature>
<feature type="region of interest" description="Disordered" evidence="2">
    <location>
        <begin position="26"/>
        <end position="165"/>
    </location>
</feature>
<feature type="coiled-coil region" evidence="1">
    <location>
        <begin position="220"/>
        <end position="259"/>
    </location>
</feature>
<evidence type="ECO:0000313" key="5">
    <source>
        <dbReference type="Proteomes" id="UP000305457"/>
    </source>
</evidence>
<sequence>MKRMKFWLPLLSGSLSVLAVSAVAASCGAKSKSDAKKDTSKTTVSPAPVKTPSKPAPVVSPTPNPKPVATPEKGNTTENNNNSTPVLTPETQTKPAVSSSTDASTADNTNKTPTVSENNQNQPMPATPSNEQGSSSDSKRSSETNDETLNQPVVTTNEQPREEVATEDPAITNARNALKEVLAKKDAELNKYLDNRYQTIKAELTNAFTDAETKQESKNKTELESVKSALDQAIAKAQNDKTEKDVEVARNELKAVIAKKEEKLALYVDADDSKYTQKAIKDILEIAFSNASAVAQADTSTADELNQEKHKLENAILTADTSKNELRDLYNQTKSSLLDRFKKMFEYQSYQGINTTLFDKYNDAAVKFYNSGEKLTKENLQTIKDEITQALQAAEASKENANKLSTSVKGIRLINYNEINETRSNNNPDYTIDGNADLSIPFYADNDGRAAVKRNGELLFHFSKPTKIKSIRVHQYRGSENKDDIQSLFKLELHGEWWTGGWESLGKIQANDQTPESLKSVENVKVDIDNSKRNNTYKTISVKAFENTEKWWGIREVEIIDGDNNRIFIEAPVVMSSILFPHRFLDSGVLTYKTPAPESVMFKKENVFDNDTSTFNTYRHGTGNSQTVHVGDALYMDFLKPMNVHSIKLDQDAMLKLKNVRVTLTPAEENGQPLIKDVTLTDEQKDIFVQLTKDEASKKYKRIKVENTTANSAGYWTLNEIEIL</sequence>
<feature type="compositionally biased region" description="Low complexity" evidence="2">
    <location>
        <begin position="98"/>
        <end position="110"/>
    </location>
</feature>
<dbReference type="EMBL" id="CP040825">
    <property type="protein sequence ID" value="QCZ36953.1"/>
    <property type="molecule type" value="Genomic_DNA"/>
</dbReference>
<dbReference type="Gene3D" id="2.60.120.260">
    <property type="entry name" value="Galactose-binding domain-like"/>
    <property type="match status" value="1"/>
</dbReference>
<gene>
    <name evidence="4" type="ORF">FG904_03010</name>
</gene>
<accession>A0A5B7XYI1</accession>
<dbReference type="Proteomes" id="UP000305457">
    <property type="component" value="Chromosome"/>
</dbReference>
<feature type="signal peptide" evidence="3">
    <location>
        <begin position="1"/>
        <end position="24"/>
    </location>
</feature>
<feature type="compositionally biased region" description="Polar residues" evidence="2">
    <location>
        <begin position="147"/>
        <end position="158"/>
    </location>
</feature>
<feature type="coiled-coil region" evidence="1">
    <location>
        <begin position="377"/>
        <end position="404"/>
    </location>
</feature>
<feature type="compositionally biased region" description="Pro residues" evidence="2">
    <location>
        <begin position="54"/>
        <end position="68"/>
    </location>
</feature>
<evidence type="ECO:0000313" key="4">
    <source>
        <dbReference type="EMBL" id="QCZ36953.1"/>
    </source>
</evidence>
<proteinExistence type="predicted"/>
<keyword evidence="3" id="KW-0732">Signal</keyword>
<dbReference type="PROSITE" id="PS51257">
    <property type="entry name" value="PROKAR_LIPOPROTEIN"/>
    <property type="match status" value="1"/>
</dbReference>
<keyword evidence="1" id="KW-0175">Coiled coil</keyword>
<feature type="chain" id="PRO_5022665621" evidence="3">
    <location>
        <begin position="25"/>
        <end position="724"/>
    </location>
</feature>
<evidence type="ECO:0000256" key="1">
    <source>
        <dbReference type="SAM" id="Coils"/>
    </source>
</evidence>
<feature type="compositionally biased region" description="Polar residues" evidence="2">
    <location>
        <begin position="111"/>
        <end position="136"/>
    </location>
</feature>
<feature type="compositionally biased region" description="Polar residues" evidence="2">
    <location>
        <begin position="73"/>
        <end position="97"/>
    </location>
</feature>
<reference evidence="4 5" key="1">
    <citation type="submission" date="2019-06" db="EMBL/GenBank/DDBJ databases">
        <title>Mycoplasma sp. 2F1A isolated from ostrich.</title>
        <authorList>
            <person name="Spergser J."/>
        </authorList>
    </citation>
    <scope>NUCLEOTIDE SEQUENCE [LARGE SCALE GENOMIC DNA]</scope>
    <source>
        <strain evidence="4 5">2F1A</strain>
    </source>
</reference>
<dbReference type="RefSeq" id="WP_139592433.1">
    <property type="nucleotide sequence ID" value="NZ_CP040825.1"/>
</dbReference>
<evidence type="ECO:0000256" key="2">
    <source>
        <dbReference type="SAM" id="MobiDB-lite"/>
    </source>
</evidence>
<name>A0A5B7XYI1_9MOLU</name>
<dbReference type="KEGG" id="mnh:FG904_03010"/>
<protein>
    <submittedName>
        <fullName evidence="4">Uncharacterized protein</fullName>
    </submittedName>
</protein>
<dbReference type="OrthoDB" id="9760892at2"/>
<feature type="compositionally biased region" description="Basic and acidic residues" evidence="2">
    <location>
        <begin position="31"/>
        <end position="40"/>
    </location>
</feature>
<dbReference type="AlphaFoldDB" id="A0A5B7XYI1"/>
<evidence type="ECO:0000256" key="3">
    <source>
        <dbReference type="SAM" id="SignalP"/>
    </source>
</evidence>